<gene>
    <name evidence="2" type="ORF">Bdt_3063</name>
</gene>
<evidence type="ECO:0000313" key="3">
    <source>
        <dbReference type="Proteomes" id="UP000010074"/>
    </source>
</evidence>
<dbReference type="PATRIC" id="fig|1069642.3.peg.3029"/>
<evidence type="ECO:0008006" key="4">
    <source>
        <dbReference type="Google" id="ProtNLM"/>
    </source>
</evidence>
<sequence>MKLWLAILILILSFQPHAQATTPQSGFDIVFDIDWTTFYSVKNPEDHKGDRQIRVVEDKAYRHTDFLPEMIEALMQRHPDVRISFFSGGTKSRNETLLSQVHLSDGRSLLQIAHRVFSKENLQVISQDETLAFPARFKKNLSLVMPEALPARTILIDDQTDFAVKPHKAVSSLGIFDYFKSFDPSMAGKPYAPASLEAWSMERNKALLWLAMLDTALENARVHGDLASEAQIQWNQRPQNRFTLEKGRILIARPKAPACGRVF</sequence>
<accession>K7YYF5</accession>
<evidence type="ECO:0000313" key="2">
    <source>
        <dbReference type="EMBL" id="AFY02738.1"/>
    </source>
</evidence>
<feature type="chain" id="PRO_5003913945" description="FCP1 homology domain-containing protein" evidence="1">
    <location>
        <begin position="21"/>
        <end position="263"/>
    </location>
</feature>
<dbReference type="RefSeq" id="WP_015092156.1">
    <property type="nucleotide sequence ID" value="NC_019567.1"/>
</dbReference>
<dbReference type="OrthoDB" id="5290229at2"/>
<dbReference type="KEGG" id="bbat:Bdt_3063"/>
<keyword evidence="1" id="KW-0732">Signal</keyword>
<organism evidence="2 3">
    <name type="scientific">Bdellovibrio bacteriovorus str. Tiberius</name>
    <dbReference type="NCBI Taxonomy" id="1069642"/>
    <lineage>
        <taxon>Bacteria</taxon>
        <taxon>Pseudomonadati</taxon>
        <taxon>Bdellovibrionota</taxon>
        <taxon>Bdellovibrionia</taxon>
        <taxon>Bdellovibrionales</taxon>
        <taxon>Pseudobdellovibrionaceae</taxon>
        <taxon>Bdellovibrio</taxon>
    </lineage>
</organism>
<name>K7YYF5_BDEBC</name>
<dbReference type="STRING" id="1069642.Bdt_3063"/>
<feature type="signal peptide" evidence="1">
    <location>
        <begin position="1"/>
        <end position="20"/>
    </location>
</feature>
<dbReference type="AlphaFoldDB" id="K7YYF5"/>
<dbReference type="EMBL" id="CP002930">
    <property type="protein sequence ID" value="AFY02738.1"/>
    <property type="molecule type" value="Genomic_DNA"/>
</dbReference>
<proteinExistence type="predicted"/>
<evidence type="ECO:0000256" key="1">
    <source>
        <dbReference type="SAM" id="SignalP"/>
    </source>
</evidence>
<dbReference type="HOGENOM" id="CLU_1056297_0_0_7"/>
<protein>
    <recommendedName>
        <fullName evidence="4">FCP1 homology domain-containing protein</fullName>
    </recommendedName>
</protein>
<dbReference type="Proteomes" id="UP000010074">
    <property type="component" value="Chromosome"/>
</dbReference>
<reference evidence="2 3" key="1">
    <citation type="journal article" date="2012" name="BMC Genomics">
        <title>Genome analysis of a simultaneously predatory and prey-independent, novel Bdellovibrio bacteriovorus from the River Tiber, supports in silico predictions of both ancient and recent lateral gene transfer from diverse bacteria.</title>
        <authorList>
            <person name="Hobley L."/>
            <person name="Lerner T.R."/>
            <person name="Williams L.E."/>
            <person name="Lambert C."/>
            <person name="Till R."/>
            <person name="Milner D.S."/>
            <person name="Basford S.M."/>
            <person name="Capeness M.J."/>
            <person name="Fenton A.K."/>
            <person name="Atterbury R.J."/>
            <person name="Harris M.A."/>
            <person name="Sockett R.E."/>
        </authorList>
    </citation>
    <scope>NUCLEOTIDE SEQUENCE [LARGE SCALE GENOMIC DNA]</scope>
    <source>
        <strain evidence="2 3">Tiberius</strain>
    </source>
</reference>